<dbReference type="InterPro" id="IPR011701">
    <property type="entry name" value="MFS"/>
</dbReference>
<feature type="transmembrane region" description="Helical" evidence="6">
    <location>
        <begin position="185"/>
        <end position="205"/>
    </location>
</feature>
<dbReference type="GO" id="GO:0022857">
    <property type="term" value="F:transmembrane transporter activity"/>
    <property type="evidence" value="ECO:0007669"/>
    <property type="project" value="InterPro"/>
</dbReference>
<dbReference type="PANTHER" id="PTHR23505:SF79">
    <property type="entry name" value="PROTEIN SPINSTER"/>
    <property type="match status" value="1"/>
</dbReference>
<dbReference type="EMBL" id="CP000699">
    <property type="protein sequence ID" value="ABQ70429.1"/>
    <property type="molecule type" value="Genomic_DNA"/>
</dbReference>
<evidence type="ECO:0000256" key="3">
    <source>
        <dbReference type="ARBA" id="ARBA00022692"/>
    </source>
</evidence>
<evidence type="ECO:0000313" key="9">
    <source>
        <dbReference type="Proteomes" id="UP000001989"/>
    </source>
</evidence>
<dbReference type="InterPro" id="IPR044770">
    <property type="entry name" value="MFS_spinster-like"/>
</dbReference>
<feature type="transmembrane region" description="Helical" evidence="6">
    <location>
        <begin position="107"/>
        <end position="129"/>
    </location>
</feature>
<dbReference type="KEGG" id="swi:Swit_4086"/>
<evidence type="ECO:0000256" key="2">
    <source>
        <dbReference type="ARBA" id="ARBA00022448"/>
    </source>
</evidence>
<feature type="transmembrane region" description="Helical" evidence="6">
    <location>
        <begin position="402"/>
        <end position="424"/>
    </location>
</feature>
<dbReference type="Gene3D" id="1.20.1250.20">
    <property type="entry name" value="MFS general substrate transporter like domains"/>
    <property type="match status" value="1"/>
</dbReference>
<feature type="transmembrane region" description="Helical" evidence="6">
    <location>
        <begin position="12"/>
        <end position="33"/>
    </location>
</feature>
<feature type="transmembrane region" description="Helical" evidence="6">
    <location>
        <begin position="333"/>
        <end position="355"/>
    </location>
</feature>
<dbReference type="AlphaFoldDB" id="A0A9J9LFG4"/>
<feature type="transmembrane region" description="Helical" evidence="6">
    <location>
        <begin position="273"/>
        <end position="294"/>
    </location>
</feature>
<sequence>MPMTERTQHPRAWLFVGIFTFCYLVSSLDRYVVNLTIQPIATSLHLDDVQISMLVGLAFTLFYSTAGLLLGALVDRYDRRVIVVCGIVIWTMATAFTGLAWSYASLLLARILVGTGEAALSPSAYSIIAETFPPAKLSRPTSIYFLGGAIGPGISLVLGGLMLGVAEHLNQAQALGWLDNEPWRFVLLLAAAPGALAALAVFLFVTDPRRSRPAPERARPATSLVGELRTKPALYAALLIGVSAVSVQINGLAVWWPTHALRSFGWPLTQSGVWFGGALAGGALIGIALGGSLGTAMSRRLGERGVSLAMALLSAGALIPMAGATLIPDPMMQFGAVALSLALAFAVNCLAPTAFQLAASPDVRGRIAALYVSVGTVVGAGVGPVLVAFIGQMRIGGAPAGLGVGLASVGFGSGLCMILAFAWASRSGASRTV</sequence>
<proteinExistence type="predicted"/>
<evidence type="ECO:0000256" key="4">
    <source>
        <dbReference type="ARBA" id="ARBA00022989"/>
    </source>
</evidence>
<dbReference type="SUPFAM" id="SSF103473">
    <property type="entry name" value="MFS general substrate transporter"/>
    <property type="match status" value="1"/>
</dbReference>
<dbReference type="InterPro" id="IPR020846">
    <property type="entry name" value="MFS_dom"/>
</dbReference>
<dbReference type="PANTHER" id="PTHR23505">
    <property type="entry name" value="SPINSTER"/>
    <property type="match status" value="1"/>
</dbReference>
<keyword evidence="2" id="KW-0813">Transport</keyword>
<accession>A0A9J9LFG4</accession>
<evidence type="ECO:0000256" key="6">
    <source>
        <dbReference type="SAM" id="Phobius"/>
    </source>
</evidence>
<feature type="transmembrane region" description="Helical" evidence="6">
    <location>
        <begin position="233"/>
        <end position="253"/>
    </location>
</feature>
<keyword evidence="9" id="KW-1185">Reference proteome</keyword>
<keyword evidence="5 6" id="KW-0472">Membrane</keyword>
<dbReference type="Pfam" id="PF07690">
    <property type="entry name" value="MFS_1"/>
    <property type="match status" value="1"/>
</dbReference>
<feature type="transmembrane region" description="Helical" evidence="6">
    <location>
        <begin position="367"/>
        <end position="390"/>
    </location>
</feature>
<dbReference type="InterPro" id="IPR036259">
    <property type="entry name" value="MFS_trans_sf"/>
</dbReference>
<comment type="subcellular location">
    <subcellularLocation>
        <location evidence="1">Membrane</location>
        <topology evidence="1">Multi-pass membrane protein</topology>
    </subcellularLocation>
</comment>
<gene>
    <name evidence="8" type="ordered locus">Swit_4086</name>
</gene>
<organism evidence="8 9">
    <name type="scientific">Rhizorhabdus wittichii (strain DSM 6014 / CCUG 31198 / JCM 15750 / NBRC 105917 / EY 4224 / RW1)</name>
    <name type="common">Sphingomonas wittichii</name>
    <dbReference type="NCBI Taxonomy" id="392499"/>
    <lineage>
        <taxon>Bacteria</taxon>
        <taxon>Pseudomonadati</taxon>
        <taxon>Pseudomonadota</taxon>
        <taxon>Alphaproteobacteria</taxon>
        <taxon>Sphingomonadales</taxon>
        <taxon>Sphingomonadaceae</taxon>
        <taxon>Rhizorhabdus</taxon>
    </lineage>
</organism>
<evidence type="ECO:0000313" key="8">
    <source>
        <dbReference type="EMBL" id="ABQ70429.1"/>
    </source>
</evidence>
<feature type="transmembrane region" description="Helical" evidence="6">
    <location>
        <begin position="53"/>
        <end position="74"/>
    </location>
</feature>
<keyword evidence="4 6" id="KW-1133">Transmembrane helix</keyword>
<protein>
    <submittedName>
        <fullName evidence="8">Major facilitator superfamily MFS_1</fullName>
    </submittedName>
</protein>
<evidence type="ECO:0000259" key="7">
    <source>
        <dbReference type="PROSITE" id="PS50850"/>
    </source>
</evidence>
<name>A0A9J9LFG4_RHIWR</name>
<dbReference type="Proteomes" id="UP000001989">
    <property type="component" value="Chromosome"/>
</dbReference>
<feature type="domain" description="Major facilitator superfamily (MFS) profile" evidence="7">
    <location>
        <begin position="15"/>
        <end position="433"/>
    </location>
</feature>
<feature type="transmembrane region" description="Helical" evidence="6">
    <location>
        <begin position="81"/>
        <end position="101"/>
    </location>
</feature>
<evidence type="ECO:0000256" key="5">
    <source>
        <dbReference type="ARBA" id="ARBA00023136"/>
    </source>
</evidence>
<reference evidence="8 9" key="1">
    <citation type="journal article" date="2010" name="J. Bacteriol.">
        <title>Genome sequence of the dioxin-mineralizing bacterium Sphingomonas wittichii RW1.</title>
        <authorList>
            <person name="Miller T.R."/>
            <person name="Delcher A.L."/>
            <person name="Salzberg S.L."/>
            <person name="Saunders E."/>
            <person name="Detter J.C."/>
            <person name="Halden R.U."/>
        </authorList>
    </citation>
    <scope>NUCLEOTIDE SEQUENCE [LARGE SCALE GENOMIC DNA]</scope>
    <source>
        <strain evidence="9">DSM 6014 / CCUG 31198 / JCM 15750 / NBRC 105917 / EY 4224 / RW1</strain>
    </source>
</reference>
<dbReference type="GO" id="GO:0016020">
    <property type="term" value="C:membrane"/>
    <property type="evidence" value="ECO:0007669"/>
    <property type="project" value="UniProtKB-SubCell"/>
</dbReference>
<dbReference type="PROSITE" id="PS50850">
    <property type="entry name" value="MFS"/>
    <property type="match status" value="1"/>
</dbReference>
<keyword evidence="3 6" id="KW-0812">Transmembrane</keyword>
<evidence type="ECO:0000256" key="1">
    <source>
        <dbReference type="ARBA" id="ARBA00004141"/>
    </source>
</evidence>
<feature type="transmembrane region" description="Helical" evidence="6">
    <location>
        <begin position="141"/>
        <end position="165"/>
    </location>
</feature>
<feature type="transmembrane region" description="Helical" evidence="6">
    <location>
        <begin position="306"/>
        <end position="327"/>
    </location>
</feature>